<keyword evidence="7" id="KW-1185">Reference proteome</keyword>
<organism evidence="6 7">
    <name type="scientific">Pyronema omphalodes (strain CBS 100304)</name>
    <name type="common">Pyronema confluens</name>
    <dbReference type="NCBI Taxonomy" id="1076935"/>
    <lineage>
        <taxon>Eukaryota</taxon>
        <taxon>Fungi</taxon>
        <taxon>Dikarya</taxon>
        <taxon>Ascomycota</taxon>
        <taxon>Pezizomycotina</taxon>
        <taxon>Pezizomycetes</taxon>
        <taxon>Pezizales</taxon>
        <taxon>Pyronemataceae</taxon>
        <taxon>Pyronema</taxon>
    </lineage>
</organism>
<evidence type="ECO:0000313" key="6">
    <source>
        <dbReference type="EMBL" id="CCX34089.1"/>
    </source>
</evidence>
<gene>
    <name evidence="6" type="ORF">PCON_02567</name>
</gene>
<dbReference type="InterPro" id="IPR011990">
    <property type="entry name" value="TPR-like_helical_dom_sf"/>
</dbReference>
<dbReference type="STRING" id="1076935.U4LR83"/>
<keyword evidence="1" id="KW-0677">Repeat</keyword>
<dbReference type="GO" id="GO:0072546">
    <property type="term" value="C:EMC complex"/>
    <property type="evidence" value="ECO:0007669"/>
    <property type="project" value="UniProtKB-UniRule"/>
</dbReference>
<protein>
    <recommendedName>
        <fullName evidence="4">ER membrane protein complex subunit 2</fullName>
    </recommendedName>
</protein>
<evidence type="ECO:0000256" key="1">
    <source>
        <dbReference type="ARBA" id="ARBA00022737"/>
    </source>
</evidence>
<dbReference type="EMBL" id="HF936296">
    <property type="protein sequence ID" value="CCX34089.1"/>
    <property type="molecule type" value="Genomic_DNA"/>
</dbReference>
<dbReference type="PANTHER" id="PTHR12760">
    <property type="entry name" value="TETRATRICOPEPTIDE REPEAT PROTEIN"/>
    <property type="match status" value="1"/>
</dbReference>
<proteinExistence type="inferred from homology"/>
<evidence type="ECO:0000259" key="5">
    <source>
        <dbReference type="Pfam" id="PF22890"/>
    </source>
</evidence>
<dbReference type="OrthoDB" id="124397at2759"/>
<feature type="repeat" description="TPR" evidence="3">
    <location>
        <begin position="155"/>
        <end position="188"/>
    </location>
</feature>
<comment type="similarity">
    <text evidence="4">Belongs to the EMC2 family.</text>
</comment>
<evidence type="ECO:0000256" key="2">
    <source>
        <dbReference type="ARBA" id="ARBA00022803"/>
    </source>
</evidence>
<evidence type="ECO:0000256" key="3">
    <source>
        <dbReference type="PROSITE-ProRule" id="PRU00339"/>
    </source>
</evidence>
<comment type="subunit">
    <text evidence="4">Component of the ER membrane protein complex (EMC).</text>
</comment>
<sequence length="301" mass="33636">MTILQTLMSYLSLHPQPLKTPSTSLQLAQHAPTFLSSSDASRDTQEVWFLYEQLLLSSLRCEDDSSARLCLQRLGDRFGVKTSRVRALTGLYDEATASSKPALEEILKRYNKLISEDPTNTPIEKRRITLLQSLGRPDEAITALTKLVTHSPTDAEAWSHLAEMYKDQGLYSQSVFCLEEVLLIHPNAYNIHARLGELAYIQALTGGNEAEGCADAVRYFCRSVELCEWYLRGWYGLRLVTDRILAQGGKGMKKETVEGLNLKATKRLAEIVRRATAGEEGWKGFDPAEVQAAKELLEPAS</sequence>
<keyword evidence="4" id="KW-0472">Membrane</keyword>
<dbReference type="SMART" id="SM00028">
    <property type="entry name" value="TPR"/>
    <property type="match status" value="2"/>
</dbReference>
<dbReference type="OMA" id="LMEMLFY"/>
<keyword evidence="2 3" id="KW-0802">TPR repeat</keyword>
<accession>U4LR83</accession>
<dbReference type="InterPro" id="IPR019734">
    <property type="entry name" value="TPR_rpt"/>
</dbReference>
<dbReference type="InterPro" id="IPR039856">
    <property type="entry name" value="EMC2-like"/>
</dbReference>
<dbReference type="SUPFAM" id="SSF48452">
    <property type="entry name" value="TPR-like"/>
    <property type="match status" value="1"/>
</dbReference>
<dbReference type="Pfam" id="PF22890">
    <property type="entry name" value="TPR_EMC2"/>
    <property type="match status" value="1"/>
</dbReference>
<name>U4LR83_PYROM</name>
<comment type="function">
    <text evidence="4">Part of the endoplasmic reticulum membrane protein complex (EMC) that enables the energy-independent insertion into endoplasmic reticulum membranes of newly synthesized membrane proteins.</text>
</comment>
<dbReference type="PROSITE" id="PS50005">
    <property type="entry name" value="TPR"/>
    <property type="match status" value="1"/>
</dbReference>
<evidence type="ECO:0000256" key="4">
    <source>
        <dbReference type="RuleBase" id="RU367091"/>
    </source>
</evidence>
<dbReference type="Proteomes" id="UP000018144">
    <property type="component" value="Unassembled WGS sequence"/>
</dbReference>
<dbReference type="AlphaFoldDB" id="U4LR83"/>
<comment type="subcellular location">
    <subcellularLocation>
        <location evidence="4">Endoplasmic reticulum membrane</location>
        <topology evidence="4">Peripheral membrane protein</topology>
        <orientation evidence="4">Cytoplasmic side</orientation>
    </subcellularLocation>
</comment>
<dbReference type="InterPro" id="IPR055217">
    <property type="entry name" value="TPR_EMC2"/>
</dbReference>
<reference evidence="6 7" key="1">
    <citation type="journal article" date="2013" name="PLoS Genet.">
        <title>The genome and development-dependent transcriptomes of Pyronema confluens: a window into fungal evolution.</title>
        <authorList>
            <person name="Traeger S."/>
            <person name="Altegoer F."/>
            <person name="Freitag M."/>
            <person name="Gabaldon T."/>
            <person name="Kempken F."/>
            <person name="Kumar A."/>
            <person name="Marcet-Houben M."/>
            <person name="Poggeler S."/>
            <person name="Stajich J.E."/>
            <person name="Nowrousian M."/>
        </authorList>
    </citation>
    <scope>NUCLEOTIDE SEQUENCE [LARGE SCALE GENOMIC DNA]</scope>
    <source>
        <strain evidence="7">CBS 100304</strain>
        <tissue evidence="6">Vegetative mycelium</tissue>
    </source>
</reference>
<evidence type="ECO:0000313" key="7">
    <source>
        <dbReference type="Proteomes" id="UP000018144"/>
    </source>
</evidence>
<dbReference type="eggNOG" id="KOG3060">
    <property type="taxonomic scope" value="Eukaryota"/>
</dbReference>
<keyword evidence="4" id="KW-0256">Endoplasmic reticulum</keyword>
<dbReference type="Gene3D" id="1.25.40.10">
    <property type="entry name" value="Tetratricopeptide repeat domain"/>
    <property type="match status" value="1"/>
</dbReference>
<feature type="domain" description="EMC2 TPR-like" evidence="5">
    <location>
        <begin position="108"/>
        <end position="196"/>
    </location>
</feature>